<evidence type="ECO:0000256" key="1">
    <source>
        <dbReference type="SAM" id="MobiDB-lite"/>
    </source>
</evidence>
<dbReference type="Proteomes" id="UP000198531">
    <property type="component" value="Unassembled WGS sequence"/>
</dbReference>
<dbReference type="AlphaFoldDB" id="A0A1I6GQ09"/>
<proteinExistence type="predicted"/>
<accession>A0A1I6GQ09</accession>
<sequence>MGLDDFSKDDDEPASVTETQQNRVMGQHKRREEFKKQLRECNDINTVTDGQKRNVCTARTESGDALVWMHYSKAFNFWGGSVRKNDELRIRGPALVHAFLGAKAQEYYVVPDKELHSGDFYMPVQDKNGSEHWRLAGKGDGGRNRELLDANYSSLCAPFR</sequence>
<feature type="region of interest" description="Disordered" evidence="1">
    <location>
        <begin position="1"/>
        <end position="31"/>
    </location>
</feature>
<evidence type="ECO:0000313" key="3">
    <source>
        <dbReference type="Proteomes" id="UP000198531"/>
    </source>
</evidence>
<dbReference type="RefSeq" id="WP_143105125.1">
    <property type="nucleotide sequence ID" value="NZ_FOYT01000001.1"/>
</dbReference>
<keyword evidence="3" id="KW-1185">Reference proteome</keyword>
<gene>
    <name evidence="2" type="ORF">SAMN04487947_1503</name>
</gene>
<organism evidence="2 3">
    <name type="scientific">Halogeometricum rufum</name>
    <dbReference type="NCBI Taxonomy" id="553469"/>
    <lineage>
        <taxon>Archaea</taxon>
        <taxon>Methanobacteriati</taxon>
        <taxon>Methanobacteriota</taxon>
        <taxon>Stenosarchaea group</taxon>
        <taxon>Halobacteria</taxon>
        <taxon>Halobacteriales</taxon>
        <taxon>Haloferacaceae</taxon>
        <taxon>Halogeometricum</taxon>
    </lineage>
</organism>
<dbReference type="OrthoDB" id="346458at2157"/>
<name>A0A1I6GQ09_9EURY</name>
<dbReference type="EMBL" id="FOYT01000001">
    <property type="protein sequence ID" value="SFR44322.1"/>
    <property type="molecule type" value="Genomic_DNA"/>
</dbReference>
<protein>
    <submittedName>
        <fullName evidence="2">Uncharacterized protein</fullName>
    </submittedName>
</protein>
<reference evidence="3" key="1">
    <citation type="submission" date="2016-10" db="EMBL/GenBank/DDBJ databases">
        <authorList>
            <person name="Varghese N."/>
            <person name="Submissions S."/>
        </authorList>
    </citation>
    <scope>NUCLEOTIDE SEQUENCE [LARGE SCALE GENOMIC DNA]</scope>
    <source>
        <strain evidence="3">CGMCC 1.7736</strain>
    </source>
</reference>
<evidence type="ECO:0000313" key="2">
    <source>
        <dbReference type="EMBL" id="SFR44322.1"/>
    </source>
</evidence>